<accession>A0ACB6ZBN2</accession>
<comment type="caution">
    <text evidence="1">The sequence shown here is derived from an EMBL/GenBank/DDBJ whole genome shotgun (WGS) entry which is preliminary data.</text>
</comment>
<proteinExistence type="predicted"/>
<keyword evidence="2" id="KW-1185">Reference proteome</keyword>
<dbReference type="EMBL" id="MU118041">
    <property type="protein sequence ID" value="KAF9647080.1"/>
    <property type="molecule type" value="Genomic_DNA"/>
</dbReference>
<organism evidence="1 2">
    <name type="scientific">Thelephora ganbajun</name>
    <name type="common">Ganba fungus</name>
    <dbReference type="NCBI Taxonomy" id="370292"/>
    <lineage>
        <taxon>Eukaryota</taxon>
        <taxon>Fungi</taxon>
        <taxon>Dikarya</taxon>
        <taxon>Basidiomycota</taxon>
        <taxon>Agaricomycotina</taxon>
        <taxon>Agaricomycetes</taxon>
        <taxon>Thelephorales</taxon>
        <taxon>Thelephoraceae</taxon>
        <taxon>Thelephora</taxon>
    </lineage>
</organism>
<sequence length="347" mass="40951">MGAKGSGKTSFVKMASGSGLHTGVDFEPAITQVQPSNEFVLDRKRVVLIDTPGFDDATLSDTDVLKMIAAFQVTTMFCRLCEDSTLKSVVIVANIWGEASKDVEEARERELMTNFFKLVLDKGTKLVRHHNTAQSAHDIIRCVTNILPIPPQIQSGHINEITIEEPGEQIRRYRAELNAFREETVKALREMDVEIRREFEQEIRKLRVQVESELGHMKMEMRQRLEEFSMATTKELEEQIRRHRAELEAVREEMFRTLREREEETRRELEYMKMEMRQREEETRRELEHVKVEMQQGLEETRRELEHVKVEMQQGLKETRRELEHVKMETRQRLEEVRMIAQSHRCR</sequence>
<protein>
    <submittedName>
        <fullName evidence="1">Uncharacterized protein</fullName>
    </submittedName>
</protein>
<reference evidence="1" key="1">
    <citation type="submission" date="2019-10" db="EMBL/GenBank/DDBJ databases">
        <authorList>
            <consortium name="DOE Joint Genome Institute"/>
            <person name="Kuo A."/>
            <person name="Miyauchi S."/>
            <person name="Kiss E."/>
            <person name="Drula E."/>
            <person name="Kohler A."/>
            <person name="Sanchez-Garcia M."/>
            <person name="Andreopoulos B."/>
            <person name="Barry K.W."/>
            <person name="Bonito G."/>
            <person name="Buee M."/>
            <person name="Carver A."/>
            <person name="Chen C."/>
            <person name="Cichocki N."/>
            <person name="Clum A."/>
            <person name="Culley D."/>
            <person name="Crous P.W."/>
            <person name="Fauchery L."/>
            <person name="Girlanda M."/>
            <person name="Hayes R."/>
            <person name="Keri Z."/>
            <person name="Labutti K."/>
            <person name="Lipzen A."/>
            <person name="Lombard V."/>
            <person name="Magnuson J."/>
            <person name="Maillard F."/>
            <person name="Morin E."/>
            <person name="Murat C."/>
            <person name="Nolan M."/>
            <person name="Ohm R."/>
            <person name="Pangilinan J."/>
            <person name="Pereira M."/>
            <person name="Perotto S."/>
            <person name="Peter M."/>
            <person name="Riley R."/>
            <person name="Sitrit Y."/>
            <person name="Stielow B."/>
            <person name="Szollosi G."/>
            <person name="Zifcakova L."/>
            <person name="Stursova M."/>
            <person name="Spatafora J.W."/>
            <person name="Tedersoo L."/>
            <person name="Vaario L.-M."/>
            <person name="Yamada A."/>
            <person name="Yan M."/>
            <person name="Wang P."/>
            <person name="Xu J."/>
            <person name="Bruns T."/>
            <person name="Baldrian P."/>
            <person name="Vilgalys R."/>
            <person name="Henrissat B."/>
            <person name="Grigoriev I.V."/>
            <person name="Hibbett D."/>
            <person name="Nagy L.G."/>
            <person name="Martin F.M."/>
        </authorList>
    </citation>
    <scope>NUCLEOTIDE SEQUENCE</scope>
    <source>
        <strain evidence="1">P2</strain>
    </source>
</reference>
<dbReference type="Proteomes" id="UP000886501">
    <property type="component" value="Unassembled WGS sequence"/>
</dbReference>
<name>A0ACB6ZBN2_THEGA</name>
<reference evidence="1" key="2">
    <citation type="journal article" date="2020" name="Nat. Commun.">
        <title>Large-scale genome sequencing of mycorrhizal fungi provides insights into the early evolution of symbiotic traits.</title>
        <authorList>
            <person name="Miyauchi S."/>
            <person name="Kiss E."/>
            <person name="Kuo A."/>
            <person name="Drula E."/>
            <person name="Kohler A."/>
            <person name="Sanchez-Garcia M."/>
            <person name="Morin E."/>
            <person name="Andreopoulos B."/>
            <person name="Barry K.W."/>
            <person name="Bonito G."/>
            <person name="Buee M."/>
            <person name="Carver A."/>
            <person name="Chen C."/>
            <person name="Cichocki N."/>
            <person name="Clum A."/>
            <person name="Culley D."/>
            <person name="Crous P.W."/>
            <person name="Fauchery L."/>
            <person name="Girlanda M."/>
            <person name="Hayes R.D."/>
            <person name="Keri Z."/>
            <person name="LaButti K."/>
            <person name="Lipzen A."/>
            <person name="Lombard V."/>
            <person name="Magnuson J."/>
            <person name="Maillard F."/>
            <person name="Murat C."/>
            <person name="Nolan M."/>
            <person name="Ohm R.A."/>
            <person name="Pangilinan J."/>
            <person name="Pereira M.F."/>
            <person name="Perotto S."/>
            <person name="Peter M."/>
            <person name="Pfister S."/>
            <person name="Riley R."/>
            <person name="Sitrit Y."/>
            <person name="Stielow J.B."/>
            <person name="Szollosi G."/>
            <person name="Zifcakova L."/>
            <person name="Stursova M."/>
            <person name="Spatafora J.W."/>
            <person name="Tedersoo L."/>
            <person name="Vaario L.M."/>
            <person name="Yamada A."/>
            <person name="Yan M."/>
            <person name="Wang P."/>
            <person name="Xu J."/>
            <person name="Bruns T."/>
            <person name="Baldrian P."/>
            <person name="Vilgalys R."/>
            <person name="Dunand C."/>
            <person name="Henrissat B."/>
            <person name="Grigoriev I.V."/>
            <person name="Hibbett D."/>
            <person name="Nagy L.G."/>
            <person name="Martin F.M."/>
        </authorList>
    </citation>
    <scope>NUCLEOTIDE SEQUENCE</scope>
    <source>
        <strain evidence="1">P2</strain>
    </source>
</reference>
<evidence type="ECO:0000313" key="2">
    <source>
        <dbReference type="Proteomes" id="UP000886501"/>
    </source>
</evidence>
<evidence type="ECO:0000313" key="1">
    <source>
        <dbReference type="EMBL" id="KAF9647080.1"/>
    </source>
</evidence>
<gene>
    <name evidence="1" type="ORF">BDM02DRAFT_3188252</name>
</gene>